<proteinExistence type="predicted"/>
<reference evidence="1 2" key="1">
    <citation type="submission" date="2019-02" db="EMBL/GenBank/DDBJ databases">
        <title>Deep-cultivation of Planctomycetes and their phenomic and genomic characterization uncovers novel biology.</title>
        <authorList>
            <person name="Wiegand S."/>
            <person name="Jogler M."/>
            <person name="Boedeker C."/>
            <person name="Pinto D."/>
            <person name="Vollmers J."/>
            <person name="Rivas-Marin E."/>
            <person name="Kohn T."/>
            <person name="Peeters S.H."/>
            <person name="Heuer A."/>
            <person name="Rast P."/>
            <person name="Oberbeckmann S."/>
            <person name="Bunk B."/>
            <person name="Jeske O."/>
            <person name="Meyerdierks A."/>
            <person name="Storesund J.E."/>
            <person name="Kallscheuer N."/>
            <person name="Luecker S."/>
            <person name="Lage O.M."/>
            <person name="Pohl T."/>
            <person name="Merkel B.J."/>
            <person name="Hornburger P."/>
            <person name="Mueller R.-W."/>
            <person name="Bruemmer F."/>
            <person name="Labrenz M."/>
            <person name="Spormann A.M."/>
            <person name="Op den Camp H."/>
            <person name="Overmann J."/>
            <person name="Amann R."/>
            <person name="Jetten M.S.M."/>
            <person name="Mascher T."/>
            <person name="Medema M.H."/>
            <person name="Devos D.P."/>
            <person name="Kaster A.-K."/>
            <person name="Ovreas L."/>
            <person name="Rohde M."/>
            <person name="Galperin M.Y."/>
            <person name="Jogler C."/>
        </authorList>
    </citation>
    <scope>NUCLEOTIDE SEQUENCE [LARGE SCALE GENOMIC DNA]</scope>
    <source>
        <strain evidence="1 2">Mal48</strain>
    </source>
</reference>
<evidence type="ECO:0000313" key="1">
    <source>
        <dbReference type="EMBL" id="QDT32316.1"/>
    </source>
</evidence>
<dbReference type="KEGG" id="tpol:Mal48_15590"/>
<organism evidence="1 2">
    <name type="scientific">Thalassoglobus polymorphus</name>
    <dbReference type="NCBI Taxonomy" id="2527994"/>
    <lineage>
        <taxon>Bacteria</taxon>
        <taxon>Pseudomonadati</taxon>
        <taxon>Planctomycetota</taxon>
        <taxon>Planctomycetia</taxon>
        <taxon>Planctomycetales</taxon>
        <taxon>Planctomycetaceae</taxon>
        <taxon>Thalassoglobus</taxon>
    </lineage>
</organism>
<sequence>MVLLSQKFSFFSLLGFLGLGTGVPKRPKSILIAASPYFFGLYVKNFLENKRSENRAAKCEIVVSLCRQSVCVTRGGNAMK</sequence>
<protein>
    <submittedName>
        <fullName evidence="1">Uncharacterized protein</fullName>
    </submittedName>
</protein>
<name>A0A517QL09_9PLAN</name>
<dbReference type="Proteomes" id="UP000315724">
    <property type="component" value="Chromosome"/>
</dbReference>
<dbReference type="AlphaFoldDB" id="A0A517QL09"/>
<accession>A0A517QL09</accession>
<keyword evidence="2" id="KW-1185">Reference proteome</keyword>
<evidence type="ECO:0000313" key="2">
    <source>
        <dbReference type="Proteomes" id="UP000315724"/>
    </source>
</evidence>
<gene>
    <name evidence="1" type="ORF">Mal48_15590</name>
</gene>
<dbReference type="EMBL" id="CP036267">
    <property type="protein sequence ID" value="QDT32316.1"/>
    <property type="molecule type" value="Genomic_DNA"/>
</dbReference>